<feature type="compositionally biased region" description="Polar residues" evidence="5">
    <location>
        <begin position="315"/>
        <end position="330"/>
    </location>
</feature>
<dbReference type="GO" id="GO:0005737">
    <property type="term" value="C:cytoplasm"/>
    <property type="evidence" value="ECO:0007669"/>
    <property type="project" value="TreeGrafter"/>
</dbReference>
<reference evidence="7" key="2">
    <citation type="submission" date="2025-08" db="UniProtKB">
        <authorList>
            <consortium name="Ensembl"/>
        </authorList>
    </citation>
    <scope>IDENTIFICATION</scope>
</reference>
<keyword evidence="1" id="KW-0677">Repeat</keyword>
<dbReference type="InterPro" id="IPR036770">
    <property type="entry name" value="Ankyrin_rpt-contain_sf"/>
</dbReference>
<feature type="region of interest" description="Disordered" evidence="5">
    <location>
        <begin position="1"/>
        <end position="66"/>
    </location>
</feature>
<dbReference type="InterPro" id="IPR031775">
    <property type="entry name" value="PRKG1_interact"/>
</dbReference>
<dbReference type="GO" id="GO:0019208">
    <property type="term" value="F:phosphatase regulator activity"/>
    <property type="evidence" value="ECO:0007669"/>
    <property type="project" value="TreeGrafter"/>
</dbReference>
<keyword evidence="4" id="KW-0175">Coiled coil</keyword>
<dbReference type="GO" id="GO:0004857">
    <property type="term" value="F:enzyme inhibitor activity"/>
    <property type="evidence" value="ECO:0007669"/>
    <property type="project" value="TreeGrafter"/>
</dbReference>
<feature type="compositionally biased region" description="Basic residues" evidence="5">
    <location>
        <begin position="457"/>
        <end position="467"/>
    </location>
</feature>
<evidence type="ECO:0000259" key="6">
    <source>
        <dbReference type="Pfam" id="PF15898"/>
    </source>
</evidence>
<dbReference type="InterPro" id="IPR051226">
    <property type="entry name" value="PP1_Regulatory_Subunit"/>
</dbReference>
<name>A0A671TKA4_SPAAU</name>
<dbReference type="GO" id="GO:0019901">
    <property type="term" value="F:protein kinase binding"/>
    <property type="evidence" value="ECO:0007669"/>
    <property type="project" value="InterPro"/>
</dbReference>
<dbReference type="GeneTree" id="ENSGT00940000161425"/>
<feature type="compositionally biased region" description="Basic and acidic residues" evidence="5">
    <location>
        <begin position="342"/>
        <end position="357"/>
    </location>
</feature>
<dbReference type="Pfam" id="PF12796">
    <property type="entry name" value="Ank_2"/>
    <property type="match status" value="2"/>
</dbReference>
<dbReference type="Ensembl" id="ENSSAUT00010002558.1">
    <property type="protein sequence ID" value="ENSSAUP00010002433.1"/>
    <property type="gene ID" value="ENSSAUG00010001182.1"/>
</dbReference>
<evidence type="ECO:0000256" key="1">
    <source>
        <dbReference type="ARBA" id="ARBA00022737"/>
    </source>
</evidence>
<feature type="compositionally biased region" description="Polar residues" evidence="5">
    <location>
        <begin position="560"/>
        <end position="572"/>
    </location>
</feature>
<protein>
    <submittedName>
        <fullName evidence="7">Protein phosphatase 1, regulatory subunit 12C</fullName>
    </submittedName>
</protein>
<accession>A0A671TKA4</accession>
<feature type="domain" description="cGMP-dependent protein kinase interacting" evidence="6">
    <location>
        <begin position="577"/>
        <end position="677"/>
    </location>
</feature>
<keyword evidence="2 3" id="KW-0040">ANK repeat</keyword>
<dbReference type="PROSITE" id="PS50297">
    <property type="entry name" value="ANK_REP_REGION"/>
    <property type="match status" value="3"/>
</dbReference>
<reference evidence="7" key="1">
    <citation type="submission" date="2021-04" db="EMBL/GenBank/DDBJ databases">
        <authorList>
            <consortium name="Wellcome Sanger Institute Data Sharing"/>
        </authorList>
    </citation>
    <scope>NUCLEOTIDE SEQUENCE [LARGE SCALE GENOMIC DNA]</scope>
</reference>
<feature type="compositionally biased region" description="Basic and acidic residues" evidence="5">
    <location>
        <begin position="508"/>
        <end position="529"/>
    </location>
</feature>
<feature type="region of interest" description="Disordered" evidence="5">
    <location>
        <begin position="315"/>
        <end position="574"/>
    </location>
</feature>
<evidence type="ECO:0000256" key="3">
    <source>
        <dbReference type="PROSITE-ProRule" id="PRU00023"/>
    </source>
</evidence>
<dbReference type="Gene3D" id="6.10.140.390">
    <property type="match status" value="1"/>
</dbReference>
<feature type="coiled-coil region" evidence="4">
    <location>
        <begin position="589"/>
        <end position="671"/>
    </location>
</feature>
<feature type="compositionally biased region" description="Basic and acidic residues" evidence="5">
    <location>
        <begin position="447"/>
        <end position="456"/>
    </location>
</feature>
<evidence type="ECO:0000256" key="2">
    <source>
        <dbReference type="ARBA" id="ARBA00023043"/>
    </source>
</evidence>
<dbReference type="InterPro" id="IPR002110">
    <property type="entry name" value="Ankyrin_rpt"/>
</dbReference>
<dbReference type="PANTHER" id="PTHR24179">
    <property type="entry name" value="PROTEIN PHOSPHATASE 1 REGULATORY SUBUNIT 12"/>
    <property type="match status" value="1"/>
</dbReference>
<feature type="compositionally biased region" description="Low complexity" evidence="5">
    <location>
        <begin position="372"/>
        <end position="392"/>
    </location>
</feature>
<dbReference type="Proteomes" id="UP000472265">
    <property type="component" value="Chromosome 1"/>
</dbReference>
<evidence type="ECO:0000256" key="5">
    <source>
        <dbReference type="SAM" id="MobiDB-lite"/>
    </source>
</evidence>
<dbReference type="AlphaFoldDB" id="A0A671TKA4"/>
<feature type="repeat" description="ANK" evidence="3">
    <location>
        <begin position="121"/>
        <end position="153"/>
    </location>
</feature>
<proteinExistence type="predicted"/>
<dbReference type="PROSITE" id="PS50088">
    <property type="entry name" value="ANK_REPEAT"/>
    <property type="match status" value="4"/>
</dbReference>
<dbReference type="PANTHER" id="PTHR24179:SF27">
    <property type="entry name" value="PROTEIN PHOSPHATASE 1 REGULATORY SUBUNIT 12C"/>
    <property type="match status" value="1"/>
</dbReference>
<evidence type="ECO:0000256" key="4">
    <source>
        <dbReference type="SAM" id="Coils"/>
    </source>
</evidence>
<dbReference type="SUPFAM" id="SSF48403">
    <property type="entry name" value="Ankyrin repeat"/>
    <property type="match status" value="1"/>
</dbReference>
<dbReference type="Gene3D" id="6.10.250.1820">
    <property type="match status" value="1"/>
</dbReference>
<feature type="repeat" description="ANK" evidence="3">
    <location>
        <begin position="247"/>
        <end position="279"/>
    </location>
</feature>
<gene>
    <name evidence="7" type="primary">ppp1r12c</name>
</gene>
<feature type="compositionally biased region" description="Polar residues" evidence="5">
    <location>
        <begin position="414"/>
        <end position="434"/>
    </location>
</feature>
<organism evidence="7 8">
    <name type="scientific">Sparus aurata</name>
    <name type="common">Gilthead sea bream</name>
    <dbReference type="NCBI Taxonomy" id="8175"/>
    <lineage>
        <taxon>Eukaryota</taxon>
        <taxon>Metazoa</taxon>
        <taxon>Chordata</taxon>
        <taxon>Craniata</taxon>
        <taxon>Vertebrata</taxon>
        <taxon>Euteleostomi</taxon>
        <taxon>Actinopterygii</taxon>
        <taxon>Neopterygii</taxon>
        <taxon>Teleostei</taxon>
        <taxon>Neoteleostei</taxon>
        <taxon>Acanthomorphata</taxon>
        <taxon>Eupercaria</taxon>
        <taxon>Spariformes</taxon>
        <taxon>Sparidae</taxon>
        <taxon>Sparus</taxon>
    </lineage>
</organism>
<feature type="repeat" description="ANK" evidence="3">
    <location>
        <begin position="154"/>
        <end position="186"/>
    </location>
</feature>
<dbReference type="Gene3D" id="1.25.40.20">
    <property type="entry name" value="Ankyrin repeat-containing domain"/>
    <property type="match status" value="2"/>
</dbReference>
<evidence type="ECO:0000313" key="8">
    <source>
        <dbReference type="Proteomes" id="UP000472265"/>
    </source>
</evidence>
<evidence type="ECO:0000313" key="7">
    <source>
        <dbReference type="Ensembl" id="ENSSAUP00010002433.1"/>
    </source>
</evidence>
<reference evidence="7" key="3">
    <citation type="submission" date="2025-09" db="UniProtKB">
        <authorList>
            <consortium name="Ensembl"/>
        </authorList>
    </citation>
    <scope>IDENTIFICATION</scope>
</reference>
<sequence length="677" mass="75155">MGDSARAKRREQLKRWDGSCTDKASAVARRRCRGNAENGSGEPEAELSDPLRDQPGSVGREESSPLLKRRKRVRFDRAAEFLAACASGDTEEAKIMLMEAKETKRKNGEDVAEIINCSNADGITALHQACIDGSMEMVSFLLDHSANVNQVDSEGWTPLHVAASCGYRDIADFLLQEGASLSAVNCDGDVPLDIALDESTESLLQDYTLRQGVDLEAAKRMEEEQIMSDARTWLNEGPPSDVQHPRTGATPLHVAAAKGYVEALKILCQVGLDVSAVDFDGWTPLHAAAHWGQGEACRILAEQLCNMEARSNGSILDRQNQQGSTAANTQNKKRRSSVCRMSSKDKMNVQDQSKERGVSGGLELSEEKESSPESSTLSSPDTESVTTSTVSSADKTPEEKDDEVKEQDKANRTARVQPTPQTRENMAESPNTPNTDKRKKQQFQAPARDEESESQRKARSRLMRQSRRSTQGVTLTDLKEAEKTVPKAADPPLRNIQPVSPIVTVTPAERDTDPVKQEEPEADRRLGVRDRRRGRRERRSTGIVQPGGENEDEDAHSDDTNSNTPNNESQLGDLSGDYRTLYFKVLQENLALKDKLQEMELQLSQNKVELERLRQSQESSTDRPALLELDRFEKLALQRKAVELEDELKVLVDLKADNQRLKDENAALIRVISKLSR</sequence>
<feature type="repeat" description="ANK" evidence="3">
    <location>
        <begin position="280"/>
        <end position="312"/>
    </location>
</feature>
<feature type="compositionally biased region" description="Basic and acidic residues" evidence="5">
    <location>
        <begin position="395"/>
        <end position="411"/>
    </location>
</feature>
<dbReference type="SMART" id="SM00248">
    <property type="entry name" value="ANK"/>
    <property type="match status" value="4"/>
</dbReference>
<dbReference type="Pfam" id="PF15898">
    <property type="entry name" value="PRKG1_interact"/>
    <property type="match status" value="1"/>
</dbReference>
<keyword evidence="8" id="KW-1185">Reference proteome</keyword>